<evidence type="ECO:0000313" key="5">
    <source>
        <dbReference type="EMBL" id="RIA47646.1"/>
    </source>
</evidence>
<evidence type="ECO:0000256" key="2">
    <source>
        <dbReference type="ARBA" id="ARBA00022827"/>
    </source>
</evidence>
<dbReference type="SUPFAM" id="SSF56176">
    <property type="entry name" value="FAD-binding/transporter-associated domain-like"/>
    <property type="match status" value="1"/>
</dbReference>
<dbReference type="Proteomes" id="UP000266273">
    <property type="component" value="Unassembled WGS sequence"/>
</dbReference>
<evidence type="ECO:0000259" key="4">
    <source>
        <dbReference type="PROSITE" id="PS51387"/>
    </source>
</evidence>
<reference evidence="5 6" key="1">
    <citation type="submission" date="2018-08" db="EMBL/GenBank/DDBJ databases">
        <title>Genomic Encyclopedia of Archaeal and Bacterial Type Strains, Phase II (KMG-II): from individual species to whole genera.</title>
        <authorList>
            <person name="Goeker M."/>
        </authorList>
    </citation>
    <scope>NUCLEOTIDE SEQUENCE [LARGE SCALE GENOMIC DNA]</scope>
    <source>
        <strain evidence="5 6">DSM 5002</strain>
    </source>
</reference>
<dbReference type="OrthoDB" id="9793944at2"/>
<dbReference type="InterPro" id="IPR016167">
    <property type="entry name" value="FAD-bd_PCMH_sub1"/>
</dbReference>
<keyword evidence="3" id="KW-0560">Oxidoreductase</keyword>
<sequence>MKAAAFDYECPAQLDEAVSLLTQAPGAKLIAGGQTLGPMLNLRLARPDLLIDITRIKDLLRVEEKNDRITFGACVSHAAVEDGLVPDPAGGLMRRVASGIAYRAVRTRGTLGGSLAHCDPAADWLSCFLALDASLHLTGAAGARTLKLSDFARGAMMSDLGPDEIIDGISIPRLSASARGGYAKICRKTGEFADAIGVAVSDPERDVMRFVVGATQGAPIVLDAEALGLAADQPLPPPDAQLSNAAREAIAAHEPGLDAYELQTHAVALTRAITEACRA</sequence>
<dbReference type="InterPro" id="IPR051312">
    <property type="entry name" value="Diverse_Substr_Oxidored"/>
</dbReference>
<gene>
    <name evidence="5" type="ORF">BXY53_2208</name>
</gene>
<keyword evidence="2" id="KW-0274">FAD</keyword>
<dbReference type="Gene3D" id="3.30.43.10">
    <property type="entry name" value="Uridine Diphospho-n-acetylenolpyruvylglucosamine Reductase, domain 2"/>
    <property type="match status" value="1"/>
</dbReference>
<dbReference type="GO" id="GO:0016491">
    <property type="term" value="F:oxidoreductase activity"/>
    <property type="evidence" value="ECO:0007669"/>
    <property type="project" value="UniProtKB-KW"/>
</dbReference>
<dbReference type="PANTHER" id="PTHR42659:SF2">
    <property type="entry name" value="XANTHINE DEHYDROGENASE SUBUNIT C-RELATED"/>
    <property type="match status" value="1"/>
</dbReference>
<evidence type="ECO:0000313" key="6">
    <source>
        <dbReference type="Proteomes" id="UP000266273"/>
    </source>
</evidence>
<keyword evidence="6" id="KW-1185">Reference proteome</keyword>
<evidence type="ECO:0000256" key="1">
    <source>
        <dbReference type="ARBA" id="ARBA00022630"/>
    </source>
</evidence>
<dbReference type="RefSeq" id="WP_119062017.1">
    <property type="nucleotide sequence ID" value="NZ_QXDF01000002.1"/>
</dbReference>
<dbReference type="PROSITE" id="PS51387">
    <property type="entry name" value="FAD_PCMH"/>
    <property type="match status" value="1"/>
</dbReference>
<dbReference type="InterPro" id="IPR016166">
    <property type="entry name" value="FAD-bd_PCMH"/>
</dbReference>
<dbReference type="InterPro" id="IPR036318">
    <property type="entry name" value="FAD-bd_PCMH-like_sf"/>
</dbReference>
<dbReference type="InterPro" id="IPR002346">
    <property type="entry name" value="Mopterin_DH_FAD-bd"/>
</dbReference>
<dbReference type="InterPro" id="IPR016169">
    <property type="entry name" value="FAD-bd_PCMH_sub2"/>
</dbReference>
<protein>
    <submittedName>
        <fullName evidence="5">Carbon-monoxide dehydrogenase medium subunit</fullName>
    </submittedName>
</protein>
<comment type="caution">
    <text evidence="5">The sequence shown here is derived from an EMBL/GenBank/DDBJ whole genome shotgun (WGS) entry which is preliminary data.</text>
</comment>
<evidence type="ECO:0000256" key="3">
    <source>
        <dbReference type="ARBA" id="ARBA00023002"/>
    </source>
</evidence>
<dbReference type="AlphaFoldDB" id="A0A397PDR8"/>
<dbReference type="GO" id="GO:0071949">
    <property type="term" value="F:FAD binding"/>
    <property type="evidence" value="ECO:0007669"/>
    <property type="project" value="InterPro"/>
</dbReference>
<keyword evidence="1" id="KW-0285">Flavoprotein</keyword>
<name>A0A397PDR8_9HYPH</name>
<dbReference type="Gene3D" id="3.30.465.10">
    <property type="match status" value="1"/>
</dbReference>
<dbReference type="PANTHER" id="PTHR42659">
    <property type="entry name" value="XANTHINE DEHYDROGENASE SUBUNIT C-RELATED"/>
    <property type="match status" value="1"/>
</dbReference>
<organism evidence="5 6">
    <name type="scientific">Dichotomicrobium thermohalophilum</name>
    <dbReference type="NCBI Taxonomy" id="933063"/>
    <lineage>
        <taxon>Bacteria</taxon>
        <taxon>Pseudomonadati</taxon>
        <taxon>Pseudomonadota</taxon>
        <taxon>Alphaproteobacteria</taxon>
        <taxon>Hyphomicrobiales</taxon>
        <taxon>Hyphomicrobiaceae</taxon>
        <taxon>Dichotomicrobium</taxon>
    </lineage>
</organism>
<dbReference type="Pfam" id="PF00941">
    <property type="entry name" value="FAD_binding_5"/>
    <property type="match status" value="1"/>
</dbReference>
<dbReference type="EMBL" id="QXDF01000002">
    <property type="protein sequence ID" value="RIA47646.1"/>
    <property type="molecule type" value="Genomic_DNA"/>
</dbReference>
<accession>A0A397PDR8</accession>
<proteinExistence type="predicted"/>
<feature type="domain" description="FAD-binding PCMH-type" evidence="4">
    <location>
        <begin position="1"/>
        <end position="176"/>
    </location>
</feature>